<name>A0AAD1WRJ0_PELCU</name>
<feature type="region of interest" description="Disordered" evidence="1">
    <location>
        <begin position="1"/>
        <end position="34"/>
    </location>
</feature>
<dbReference type="Proteomes" id="UP001295444">
    <property type="component" value="Chromosome 10"/>
</dbReference>
<feature type="compositionally biased region" description="Polar residues" evidence="1">
    <location>
        <begin position="1"/>
        <end position="12"/>
    </location>
</feature>
<gene>
    <name evidence="2" type="ORF">PECUL_23A032521</name>
</gene>
<proteinExistence type="predicted"/>
<accession>A0AAD1WRJ0</accession>
<protein>
    <submittedName>
        <fullName evidence="2">Uncharacterized protein</fullName>
    </submittedName>
</protein>
<organism evidence="2 3">
    <name type="scientific">Pelobates cultripes</name>
    <name type="common">Western spadefoot toad</name>
    <dbReference type="NCBI Taxonomy" id="61616"/>
    <lineage>
        <taxon>Eukaryota</taxon>
        <taxon>Metazoa</taxon>
        <taxon>Chordata</taxon>
        <taxon>Craniata</taxon>
        <taxon>Vertebrata</taxon>
        <taxon>Euteleostomi</taxon>
        <taxon>Amphibia</taxon>
        <taxon>Batrachia</taxon>
        <taxon>Anura</taxon>
        <taxon>Pelobatoidea</taxon>
        <taxon>Pelobatidae</taxon>
        <taxon>Pelobates</taxon>
    </lineage>
</organism>
<feature type="non-terminal residue" evidence="2">
    <location>
        <position position="108"/>
    </location>
</feature>
<evidence type="ECO:0000256" key="1">
    <source>
        <dbReference type="SAM" id="MobiDB-lite"/>
    </source>
</evidence>
<evidence type="ECO:0000313" key="2">
    <source>
        <dbReference type="EMBL" id="CAH2320116.1"/>
    </source>
</evidence>
<evidence type="ECO:0000313" key="3">
    <source>
        <dbReference type="Proteomes" id="UP001295444"/>
    </source>
</evidence>
<dbReference type="EMBL" id="OW240921">
    <property type="protein sequence ID" value="CAH2320116.1"/>
    <property type="molecule type" value="Genomic_DNA"/>
</dbReference>
<sequence length="108" mass="12661">MDARPQNASLDSTVPEEEEAAKGEDSEEEHQMSVCLSDRSLLHGRKKRIYKSDLFHFIHQRDKKTKAAGKRKKNPVRLLNWGKYRSLKSVSKLIPRRLRPRSEWTIHP</sequence>
<keyword evidence="3" id="KW-1185">Reference proteome</keyword>
<dbReference type="AlphaFoldDB" id="A0AAD1WRJ0"/>
<reference evidence="2" key="1">
    <citation type="submission" date="2022-03" db="EMBL/GenBank/DDBJ databases">
        <authorList>
            <person name="Alioto T."/>
            <person name="Alioto T."/>
            <person name="Gomez Garrido J."/>
        </authorList>
    </citation>
    <scope>NUCLEOTIDE SEQUENCE</scope>
</reference>